<proteinExistence type="predicted"/>
<dbReference type="EC" id="2.7.13.3" evidence="3"/>
<keyword evidence="7" id="KW-0472">Membrane</keyword>
<dbReference type="PANTHER" id="PTHR42878">
    <property type="entry name" value="TWO-COMPONENT HISTIDINE KINASE"/>
    <property type="match status" value="1"/>
</dbReference>
<dbReference type="EMBL" id="AP021857">
    <property type="protein sequence ID" value="BBO21152.1"/>
    <property type="molecule type" value="Genomic_DNA"/>
</dbReference>
<evidence type="ECO:0000256" key="4">
    <source>
        <dbReference type="ARBA" id="ARBA00022553"/>
    </source>
</evidence>
<dbReference type="Gene3D" id="3.30.450.40">
    <property type="match status" value="1"/>
</dbReference>
<dbReference type="PANTHER" id="PTHR42878:SF15">
    <property type="entry name" value="BACTERIOPHYTOCHROME"/>
    <property type="match status" value="1"/>
</dbReference>
<dbReference type="InterPro" id="IPR000700">
    <property type="entry name" value="PAS-assoc_C"/>
</dbReference>
<evidence type="ECO:0000256" key="6">
    <source>
        <dbReference type="ARBA" id="ARBA00022777"/>
    </source>
</evidence>
<dbReference type="SUPFAM" id="SSF55874">
    <property type="entry name" value="ATPase domain of HSP90 chaperone/DNA topoisomerase II/histidine kinase"/>
    <property type="match status" value="1"/>
</dbReference>
<evidence type="ECO:0000256" key="1">
    <source>
        <dbReference type="ARBA" id="ARBA00000085"/>
    </source>
</evidence>
<evidence type="ECO:0000256" key="8">
    <source>
        <dbReference type="SAM" id="Coils"/>
    </source>
</evidence>
<dbReference type="KEGG" id="ddz:DSYM_18510"/>
<evidence type="ECO:0000256" key="7">
    <source>
        <dbReference type="ARBA" id="ARBA00023136"/>
    </source>
</evidence>
<dbReference type="AlphaFoldDB" id="A0A809RNL0"/>
<dbReference type="InterPro" id="IPR036097">
    <property type="entry name" value="HisK_dim/P_sf"/>
</dbReference>
<feature type="coiled-coil region" evidence="8">
    <location>
        <begin position="282"/>
        <end position="316"/>
    </location>
</feature>
<dbReference type="Proteomes" id="UP000662914">
    <property type="component" value="Chromosome"/>
</dbReference>
<evidence type="ECO:0000259" key="9">
    <source>
        <dbReference type="PROSITE" id="PS50109"/>
    </source>
</evidence>
<dbReference type="SUPFAM" id="SSF47384">
    <property type="entry name" value="Homodimeric domain of signal transducing histidine kinase"/>
    <property type="match status" value="1"/>
</dbReference>
<dbReference type="Pfam" id="PF02518">
    <property type="entry name" value="HATPase_c"/>
    <property type="match status" value="1"/>
</dbReference>
<dbReference type="Gene3D" id="3.30.565.10">
    <property type="entry name" value="Histidine kinase-like ATPase, C-terminal domain"/>
    <property type="match status" value="1"/>
</dbReference>
<sequence length="536" mass="59511">MSYAAERFLGQEPLDSVLTDVLERLGKAAEVGDATVFELVDDTERGGCLVPRYSWSAPGAESVFDFAPDGFAWAGTDFAHLFALLEQGQPLVARVEELPAGLRALLAGDMSAIAALPIFAAGQLVGVIAVSRRGGPRDWAESEIGALKTAAAVTGAALERNRSRRAVRRRDELLRLIVDNAPLMVAYFDHARRCRFANRRYQESFGVPDDPVLGKTLEEIIGAEDCRATEPYWKRTQAGEQVTFEHAHDRADGTRQHLEVSAVPHRTESGEVAGCYVILTDITERKQSEESLRRAHDQLEEKVRERTEELLMLNRELEAFSYSVSHDLRAPLRAIDGFSHLLEEQLAGKLDAETENYFGRIRAAVQRMFWMIEGLLELGRASRKEIDATQVDLSLCAREIVEDLAAGNGARRVEWIIEDGLRAVGDRQLLRLLLQNLLENAWKYTARCEAARIEFRAGQAADGTPEFTIRDNGAGFDMAHAQRLFQPFQRLHSTRDFDGTGIGLATVARIVHRHGGRIRAEGAPGRGASFHFTLPT</sequence>
<dbReference type="GO" id="GO:0030295">
    <property type="term" value="F:protein kinase activator activity"/>
    <property type="evidence" value="ECO:0007669"/>
    <property type="project" value="TreeGrafter"/>
</dbReference>
<dbReference type="PROSITE" id="PS50113">
    <property type="entry name" value="PAC"/>
    <property type="match status" value="1"/>
</dbReference>
<dbReference type="InterPro" id="IPR029016">
    <property type="entry name" value="GAF-like_dom_sf"/>
</dbReference>
<comment type="catalytic activity">
    <reaction evidence="1">
        <text>ATP + protein L-histidine = ADP + protein N-phospho-L-histidine.</text>
        <dbReference type="EC" id="2.7.13.3"/>
    </reaction>
</comment>
<feature type="domain" description="PAS" evidence="10">
    <location>
        <begin position="170"/>
        <end position="225"/>
    </location>
</feature>
<dbReference type="InterPro" id="IPR050351">
    <property type="entry name" value="BphY/WalK/GraS-like"/>
</dbReference>
<keyword evidence="6" id="KW-0418">Kinase</keyword>
<feature type="domain" description="PAC" evidence="11">
    <location>
        <begin position="242"/>
        <end position="294"/>
    </location>
</feature>
<dbReference type="SUPFAM" id="SSF55781">
    <property type="entry name" value="GAF domain-like"/>
    <property type="match status" value="1"/>
</dbReference>
<dbReference type="InterPro" id="IPR003661">
    <property type="entry name" value="HisK_dim/P_dom"/>
</dbReference>
<dbReference type="SMART" id="SM00387">
    <property type="entry name" value="HATPase_c"/>
    <property type="match status" value="1"/>
</dbReference>
<dbReference type="Pfam" id="PF00512">
    <property type="entry name" value="HisKA"/>
    <property type="match status" value="1"/>
</dbReference>
<protein>
    <recommendedName>
        <fullName evidence="3">histidine kinase</fullName>
        <ecNumber evidence="3">2.7.13.3</ecNumber>
    </recommendedName>
</protein>
<comment type="subcellular location">
    <subcellularLocation>
        <location evidence="2">Cell inner membrane</location>
        <topology evidence="2">Multi-pass membrane protein</topology>
    </subcellularLocation>
</comment>
<evidence type="ECO:0000256" key="3">
    <source>
        <dbReference type="ARBA" id="ARBA00012438"/>
    </source>
</evidence>
<dbReference type="SMART" id="SM00388">
    <property type="entry name" value="HisKA"/>
    <property type="match status" value="1"/>
</dbReference>
<dbReference type="Pfam" id="PF08448">
    <property type="entry name" value="PAS_4"/>
    <property type="match status" value="1"/>
</dbReference>
<evidence type="ECO:0000259" key="10">
    <source>
        <dbReference type="PROSITE" id="PS50112"/>
    </source>
</evidence>
<dbReference type="FunFam" id="1.10.287.130:FF:000070">
    <property type="entry name" value="Histidine kinase sensor protein"/>
    <property type="match status" value="1"/>
</dbReference>
<dbReference type="NCBIfam" id="TIGR00229">
    <property type="entry name" value="sensory_box"/>
    <property type="match status" value="1"/>
</dbReference>
<evidence type="ECO:0000313" key="12">
    <source>
        <dbReference type="EMBL" id="BBO21152.1"/>
    </source>
</evidence>
<dbReference type="FunFam" id="3.30.565.10:FF:000006">
    <property type="entry name" value="Sensor histidine kinase WalK"/>
    <property type="match status" value="1"/>
</dbReference>
<evidence type="ECO:0000313" key="13">
    <source>
        <dbReference type="Proteomes" id="UP000662914"/>
    </source>
</evidence>
<evidence type="ECO:0000256" key="5">
    <source>
        <dbReference type="ARBA" id="ARBA00022679"/>
    </source>
</evidence>
<dbReference type="Gene3D" id="3.30.450.20">
    <property type="entry name" value="PAS domain"/>
    <property type="match status" value="1"/>
</dbReference>
<dbReference type="InterPro" id="IPR036890">
    <property type="entry name" value="HATPase_C_sf"/>
</dbReference>
<dbReference type="GO" id="GO:0005886">
    <property type="term" value="C:plasma membrane"/>
    <property type="evidence" value="ECO:0007669"/>
    <property type="project" value="UniProtKB-SubCell"/>
</dbReference>
<dbReference type="PROSITE" id="PS50112">
    <property type="entry name" value="PAS"/>
    <property type="match status" value="1"/>
</dbReference>
<dbReference type="GO" id="GO:0000156">
    <property type="term" value="F:phosphorelay response regulator activity"/>
    <property type="evidence" value="ECO:0007669"/>
    <property type="project" value="TreeGrafter"/>
</dbReference>
<evidence type="ECO:0000259" key="11">
    <source>
        <dbReference type="PROSITE" id="PS50113"/>
    </source>
</evidence>
<dbReference type="CDD" id="cd00130">
    <property type="entry name" value="PAS"/>
    <property type="match status" value="1"/>
</dbReference>
<dbReference type="GO" id="GO:0007234">
    <property type="term" value="P:osmosensory signaling via phosphorelay pathway"/>
    <property type="evidence" value="ECO:0007669"/>
    <property type="project" value="TreeGrafter"/>
</dbReference>
<keyword evidence="5" id="KW-0808">Transferase</keyword>
<gene>
    <name evidence="12" type="ORF">DSYM_18510</name>
</gene>
<evidence type="ECO:0000256" key="2">
    <source>
        <dbReference type="ARBA" id="ARBA00004429"/>
    </source>
</evidence>
<accession>A0A809RNL0</accession>
<dbReference type="PRINTS" id="PR00344">
    <property type="entry name" value="BCTRLSENSOR"/>
</dbReference>
<dbReference type="InterPro" id="IPR000014">
    <property type="entry name" value="PAS"/>
</dbReference>
<dbReference type="GO" id="GO:0000155">
    <property type="term" value="F:phosphorelay sensor kinase activity"/>
    <property type="evidence" value="ECO:0007669"/>
    <property type="project" value="InterPro"/>
</dbReference>
<dbReference type="InterPro" id="IPR013656">
    <property type="entry name" value="PAS_4"/>
</dbReference>
<keyword evidence="8" id="KW-0175">Coiled coil</keyword>
<dbReference type="SUPFAM" id="SSF55785">
    <property type="entry name" value="PYP-like sensor domain (PAS domain)"/>
    <property type="match status" value="1"/>
</dbReference>
<dbReference type="InterPro" id="IPR005467">
    <property type="entry name" value="His_kinase_dom"/>
</dbReference>
<dbReference type="PROSITE" id="PS50109">
    <property type="entry name" value="HIS_KIN"/>
    <property type="match status" value="1"/>
</dbReference>
<dbReference type="SMART" id="SM00065">
    <property type="entry name" value="GAF"/>
    <property type="match status" value="1"/>
</dbReference>
<dbReference type="Pfam" id="PF01590">
    <property type="entry name" value="GAF"/>
    <property type="match status" value="1"/>
</dbReference>
<dbReference type="InterPro" id="IPR003594">
    <property type="entry name" value="HATPase_dom"/>
</dbReference>
<dbReference type="InterPro" id="IPR035965">
    <property type="entry name" value="PAS-like_dom_sf"/>
</dbReference>
<dbReference type="SMART" id="SM00091">
    <property type="entry name" value="PAS"/>
    <property type="match status" value="1"/>
</dbReference>
<keyword evidence="4" id="KW-0597">Phosphoprotein</keyword>
<dbReference type="InterPro" id="IPR004358">
    <property type="entry name" value="Sig_transdc_His_kin-like_C"/>
</dbReference>
<feature type="domain" description="Histidine kinase" evidence="9">
    <location>
        <begin position="323"/>
        <end position="536"/>
    </location>
</feature>
<dbReference type="CDD" id="cd00082">
    <property type="entry name" value="HisKA"/>
    <property type="match status" value="1"/>
</dbReference>
<dbReference type="Gene3D" id="1.10.287.130">
    <property type="match status" value="1"/>
</dbReference>
<reference evidence="12" key="1">
    <citation type="journal article" name="DNA Res.">
        <title>The physiological potential of anammox bacteria as revealed by their core genome structure.</title>
        <authorList>
            <person name="Okubo T."/>
            <person name="Toyoda A."/>
            <person name="Fukuhara K."/>
            <person name="Uchiyama I."/>
            <person name="Harigaya Y."/>
            <person name="Kuroiwa M."/>
            <person name="Suzuki T."/>
            <person name="Murakami Y."/>
            <person name="Suwa Y."/>
            <person name="Takami H."/>
        </authorList>
    </citation>
    <scope>NUCLEOTIDE SEQUENCE</scope>
    <source>
        <strain evidence="12">317325-3</strain>
    </source>
</reference>
<dbReference type="InterPro" id="IPR003018">
    <property type="entry name" value="GAF"/>
</dbReference>
<organism evidence="12 13">
    <name type="scientific">Candidatus Desulfobacillus denitrificans</name>
    <dbReference type="NCBI Taxonomy" id="2608985"/>
    <lineage>
        <taxon>Bacteria</taxon>
        <taxon>Pseudomonadati</taxon>
        <taxon>Pseudomonadota</taxon>
        <taxon>Betaproteobacteria</taxon>
        <taxon>Candidatus Desulfobacillus</taxon>
    </lineage>
</organism>
<name>A0A809RNL0_9PROT</name>